<dbReference type="Pfam" id="PF14534">
    <property type="entry name" value="DUF4440"/>
    <property type="match status" value="1"/>
</dbReference>
<evidence type="ECO:0000256" key="1">
    <source>
        <dbReference type="SAM" id="SignalP"/>
    </source>
</evidence>
<evidence type="ECO:0000259" key="2">
    <source>
        <dbReference type="Pfam" id="PF14534"/>
    </source>
</evidence>
<gene>
    <name evidence="3" type="ordered locus">Adeh_3498</name>
</gene>
<feature type="signal peptide" evidence="1">
    <location>
        <begin position="1"/>
        <end position="19"/>
    </location>
</feature>
<dbReference type="InterPro" id="IPR027843">
    <property type="entry name" value="DUF4440"/>
</dbReference>
<dbReference type="InterPro" id="IPR032710">
    <property type="entry name" value="NTF2-like_dom_sf"/>
</dbReference>
<reference evidence="3" key="1">
    <citation type="submission" date="2006-01" db="EMBL/GenBank/DDBJ databases">
        <title>Complete sequence of Anaeromyxobacter dehalogenans 2CP-C.</title>
        <authorList>
            <consortium name="US DOE Joint Genome Institute"/>
            <person name="Copeland A."/>
            <person name="Lucas S."/>
            <person name="Lapidus A."/>
            <person name="Barry K."/>
            <person name="Detter J.C."/>
            <person name="Glavina T."/>
            <person name="Hammon N."/>
            <person name="Israni S."/>
            <person name="Pitluck S."/>
            <person name="Brettin T."/>
            <person name="Bruce D."/>
            <person name="Han C."/>
            <person name="Tapia R."/>
            <person name="Gilna P."/>
            <person name="Kiss H."/>
            <person name="Schmutz J."/>
            <person name="Larimer F."/>
            <person name="Land M."/>
            <person name="Kyrpides N."/>
            <person name="Anderson I."/>
            <person name="Sanford R.A."/>
            <person name="Ritalahti K.M."/>
            <person name="Thomas H.S."/>
            <person name="Kirby J.R."/>
            <person name="Zhulin I.B."/>
            <person name="Loeffler F.E."/>
            <person name="Richardson P."/>
        </authorList>
    </citation>
    <scope>NUCLEOTIDE SEQUENCE</scope>
    <source>
        <strain evidence="3">2CP-C</strain>
    </source>
</reference>
<dbReference type="OrthoDB" id="122531at2"/>
<accession>Q2IFA9</accession>
<dbReference type="RefSeq" id="WP_011422546.1">
    <property type="nucleotide sequence ID" value="NC_007760.1"/>
</dbReference>
<protein>
    <recommendedName>
        <fullName evidence="2">DUF4440 domain-containing protein</fullName>
    </recommendedName>
</protein>
<keyword evidence="1" id="KW-0732">Signal</keyword>
<dbReference type="STRING" id="290397.Adeh_3498"/>
<dbReference type="Proteomes" id="UP000001935">
    <property type="component" value="Chromosome"/>
</dbReference>
<evidence type="ECO:0000313" key="3">
    <source>
        <dbReference type="EMBL" id="ABC83264.1"/>
    </source>
</evidence>
<sequence length="173" mass="18697">MTSRAARVLSLLLALPALAAHAEDATLPPDLEKTVREFEAAFGAQDADRVGALFDPEGTFINPMGQRAVGREQVTAQFRNDFEKVLKGVHNELAVERVRLLGDLALLDVRQTLSGGHPPPGAPRPWVAHAVVLARRAEGAWRLLDVRPYFFLHGRGPGGKTGPAPQPKAPPRP</sequence>
<evidence type="ECO:0000313" key="4">
    <source>
        <dbReference type="Proteomes" id="UP000001935"/>
    </source>
</evidence>
<dbReference type="NCBIfam" id="TIGR02246">
    <property type="entry name" value="SgcJ/EcaC family oxidoreductase"/>
    <property type="match status" value="1"/>
</dbReference>
<proteinExistence type="predicted"/>
<dbReference type="KEGG" id="ade:Adeh_3498"/>
<name>Q2IFA9_ANADE</name>
<feature type="chain" id="PRO_5004209655" description="DUF4440 domain-containing protein" evidence="1">
    <location>
        <begin position="20"/>
        <end position="173"/>
    </location>
</feature>
<dbReference type="EMBL" id="CP000251">
    <property type="protein sequence ID" value="ABC83264.1"/>
    <property type="molecule type" value="Genomic_DNA"/>
</dbReference>
<dbReference type="eggNOG" id="COG4319">
    <property type="taxonomic scope" value="Bacteria"/>
</dbReference>
<dbReference type="HOGENOM" id="CLU_1544450_0_0_7"/>
<organism evidence="3 4">
    <name type="scientific">Anaeromyxobacter dehalogenans (strain 2CP-C)</name>
    <dbReference type="NCBI Taxonomy" id="290397"/>
    <lineage>
        <taxon>Bacteria</taxon>
        <taxon>Pseudomonadati</taxon>
        <taxon>Myxococcota</taxon>
        <taxon>Myxococcia</taxon>
        <taxon>Myxococcales</taxon>
        <taxon>Cystobacterineae</taxon>
        <taxon>Anaeromyxobacteraceae</taxon>
        <taxon>Anaeromyxobacter</taxon>
    </lineage>
</organism>
<dbReference type="SUPFAM" id="SSF54427">
    <property type="entry name" value="NTF2-like"/>
    <property type="match status" value="1"/>
</dbReference>
<dbReference type="Gene3D" id="3.10.450.50">
    <property type="match status" value="1"/>
</dbReference>
<dbReference type="InterPro" id="IPR011944">
    <property type="entry name" value="Steroid_delta5-4_isomerase"/>
</dbReference>
<feature type="domain" description="DUF4440" evidence="2">
    <location>
        <begin position="32"/>
        <end position="143"/>
    </location>
</feature>
<dbReference type="AlphaFoldDB" id="Q2IFA9"/>